<evidence type="ECO:0000313" key="2">
    <source>
        <dbReference type="EMBL" id="KAK7021642.1"/>
    </source>
</evidence>
<evidence type="ECO:0000313" key="3">
    <source>
        <dbReference type="Proteomes" id="UP001362999"/>
    </source>
</evidence>
<gene>
    <name evidence="2" type="ORF">R3P38DRAFT_2780845</name>
</gene>
<comment type="caution">
    <text evidence="2">The sequence shown here is derived from an EMBL/GenBank/DDBJ whole genome shotgun (WGS) entry which is preliminary data.</text>
</comment>
<keyword evidence="3" id="KW-1185">Reference proteome</keyword>
<reference evidence="2 3" key="1">
    <citation type="journal article" date="2024" name="J Genomics">
        <title>Draft genome sequencing and assembly of Favolaschia claudopus CIRM-BRFM 2984 isolated from oak limbs.</title>
        <authorList>
            <person name="Navarro D."/>
            <person name="Drula E."/>
            <person name="Chaduli D."/>
            <person name="Cazenave R."/>
            <person name="Ahrendt S."/>
            <person name="Wang J."/>
            <person name="Lipzen A."/>
            <person name="Daum C."/>
            <person name="Barry K."/>
            <person name="Grigoriev I.V."/>
            <person name="Favel A."/>
            <person name="Rosso M.N."/>
            <person name="Martin F."/>
        </authorList>
    </citation>
    <scope>NUCLEOTIDE SEQUENCE [LARGE SCALE GENOMIC DNA]</scope>
    <source>
        <strain evidence="2 3">CIRM-BRFM 2984</strain>
    </source>
</reference>
<proteinExistence type="predicted"/>
<evidence type="ECO:0000256" key="1">
    <source>
        <dbReference type="SAM" id="MobiDB-lite"/>
    </source>
</evidence>
<organism evidence="2 3">
    <name type="scientific">Favolaschia claudopus</name>
    <dbReference type="NCBI Taxonomy" id="2862362"/>
    <lineage>
        <taxon>Eukaryota</taxon>
        <taxon>Fungi</taxon>
        <taxon>Dikarya</taxon>
        <taxon>Basidiomycota</taxon>
        <taxon>Agaricomycotina</taxon>
        <taxon>Agaricomycetes</taxon>
        <taxon>Agaricomycetidae</taxon>
        <taxon>Agaricales</taxon>
        <taxon>Marasmiineae</taxon>
        <taxon>Mycenaceae</taxon>
        <taxon>Favolaschia</taxon>
    </lineage>
</organism>
<name>A0AAW0B6D2_9AGAR</name>
<dbReference type="Proteomes" id="UP001362999">
    <property type="component" value="Unassembled WGS sequence"/>
</dbReference>
<protein>
    <submittedName>
        <fullName evidence="2">Uncharacterized protein</fullName>
    </submittedName>
</protein>
<sequence>MTHDPKYAYLKANAAMRFTSGSRVKKAKVHLEARLEKRAPSRRWRMRRRPAARKKSRRMGTNTREGREFVQGLSRDVYQGAPVGNEDDAHPTIDLDYDPRQDRDFYDSGDEENADPQANESESD</sequence>
<feature type="compositionally biased region" description="Basic and acidic residues" evidence="1">
    <location>
        <begin position="87"/>
        <end position="106"/>
    </location>
</feature>
<dbReference type="AlphaFoldDB" id="A0AAW0B6D2"/>
<feature type="compositionally biased region" description="Basic residues" evidence="1">
    <location>
        <begin position="40"/>
        <end position="58"/>
    </location>
</feature>
<accession>A0AAW0B6D2</accession>
<dbReference type="EMBL" id="JAWWNJ010000038">
    <property type="protein sequence ID" value="KAK7021642.1"/>
    <property type="molecule type" value="Genomic_DNA"/>
</dbReference>
<feature type="region of interest" description="Disordered" evidence="1">
    <location>
        <begin position="38"/>
        <end position="124"/>
    </location>
</feature>